<evidence type="ECO:0000256" key="1">
    <source>
        <dbReference type="SAM" id="MobiDB-lite"/>
    </source>
</evidence>
<protein>
    <submittedName>
        <fullName evidence="2">Molybdopterin oxidoreductase</fullName>
    </submittedName>
</protein>
<dbReference type="EMBL" id="AP018515">
    <property type="protein sequence ID" value="BBC80708.1"/>
    <property type="molecule type" value="Genomic_DNA"/>
</dbReference>
<proteinExistence type="predicted"/>
<evidence type="ECO:0000313" key="3">
    <source>
        <dbReference type="Proteomes" id="UP000270034"/>
    </source>
</evidence>
<evidence type="ECO:0000313" key="2">
    <source>
        <dbReference type="EMBL" id="BBC80708.1"/>
    </source>
</evidence>
<organism evidence="2 3">
    <name type="scientific">Acetobacter orientalis</name>
    <dbReference type="NCBI Taxonomy" id="146474"/>
    <lineage>
        <taxon>Bacteria</taxon>
        <taxon>Pseudomonadati</taxon>
        <taxon>Pseudomonadota</taxon>
        <taxon>Alphaproteobacteria</taxon>
        <taxon>Acetobacterales</taxon>
        <taxon>Acetobacteraceae</taxon>
        <taxon>Acetobacter</taxon>
    </lineage>
</organism>
<dbReference type="KEGG" id="aot:AcetOri_orf03556"/>
<name>A0A2Z5ZJE5_9PROT</name>
<accession>A0A2Z5ZJE5</accession>
<sequence length="40" mass="4599">MHPLQKLTKQNHPFATKAPRNFGGSYNVWLTPQYKAQNDA</sequence>
<dbReference type="AlphaFoldDB" id="A0A2Z5ZJE5"/>
<feature type="region of interest" description="Disordered" evidence="1">
    <location>
        <begin position="1"/>
        <end position="23"/>
    </location>
</feature>
<reference evidence="2 3" key="1">
    <citation type="submission" date="2018-02" db="EMBL/GenBank/DDBJ databases">
        <title>Acetobacter orientalis genome.</title>
        <authorList>
            <person name="Nakashima N."/>
            <person name="Tamura T."/>
        </authorList>
    </citation>
    <scope>NUCLEOTIDE SEQUENCE [LARGE SCALE GENOMIC DNA]</scope>
    <source>
        <strain evidence="2 3">FAN1</strain>
    </source>
</reference>
<dbReference type="Proteomes" id="UP000270034">
    <property type="component" value="Chromosome"/>
</dbReference>
<gene>
    <name evidence="2" type="ORF">AcetOrient_orf03556</name>
</gene>